<organism evidence="1 2">
    <name type="scientific">Acinetobacter larvae</name>
    <dbReference type="NCBI Taxonomy" id="1789224"/>
    <lineage>
        <taxon>Bacteria</taxon>
        <taxon>Pseudomonadati</taxon>
        <taxon>Pseudomonadota</taxon>
        <taxon>Gammaproteobacteria</taxon>
        <taxon>Moraxellales</taxon>
        <taxon>Moraxellaceae</taxon>
        <taxon>Acinetobacter</taxon>
    </lineage>
</organism>
<sequence length="66" mass="7554">MWILPSAYLQLLPDHSDFVLLDLFNKKPRSAADAAFGCMLWCYCADLACICYSDFAMKLYAVFNTF</sequence>
<dbReference type="AlphaFoldDB" id="A0A1B2M2V7"/>
<protein>
    <submittedName>
        <fullName evidence="1">Uncharacterized protein</fullName>
    </submittedName>
</protein>
<accession>A0A1B2M2V7</accession>
<reference evidence="1 2" key="1">
    <citation type="submission" date="2016-08" db="EMBL/GenBank/DDBJ databases">
        <authorList>
            <person name="Seilhamer J.J."/>
        </authorList>
    </citation>
    <scope>NUCLEOTIDE SEQUENCE [LARGE SCALE GENOMIC DNA]</scope>
    <source>
        <strain evidence="1 2">BRTC-1</strain>
    </source>
</reference>
<proteinExistence type="predicted"/>
<dbReference type="Proteomes" id="UP000093391">
    <property type="component" value="Chromosome"/>
</dbReference>
<dbReference type="EMBL" id="CP016895">
    <property type="protein sequence ID" value="AOA59363.1"/>
    <property type="molecule type" value="Genomic_DNA"/>
</dbReference>
<name>A0A1B2M2V7_9GAMM</name>
<evidence type="ECO:0000313" key="1">
    <source>
        <dbReference type="EMBL" id="AOA59363.1"/>
    </source>
</evidence>
<dbReference type="KEGG" id="ala:BFG52_14025"/>
<evidence type="ECO:0000313" key="2">
    <source>
        <dbReference type="Proteomes" id="UP000093391"/>
    </source>
</evidence>
<keyword evidence="2" id="KW-1185">Reference proteome</keyword>
<gene>
    <name evidence="1" type="ORF">BFG52_14025</name>
</gene>